<feature type="transmembrane region" description="Helical" evidence="1">
    <location>
        <begin position="181"/>
        <end position="205"/>
    </location>
</feature>
<dbReference type="AlphaFoldDB" id="A0A7H0GIK6"/>
<sequence>MFERNPFAFTVNGSLWTIRYELAMYVLLALVSWLGGRRFRALYALWAMALAAIWLLAMRLDWPDVPAGAPVWFKDLWSMRQLTSLGVYFFIGSAFARADVKSHWWMAVLGASALLAARSSADAMVIQLGLWVGVSCMVFFLGFWGRNATRGQPHEDLSYGVYIYAFPIQQAVTEISLSRGWSLSVCMALSLALTLVLAAASWFWVEKPALAFTRNWLRKKRRRSAMSGAISP</sequence>
<proteinExistence type="predicted"/>
<keyword evidence="1" id="KW-0812">Transmembrane</keyword>
<dbReference type="Pfam" id="PF01757">
    <property type="entry name" value="Acyl_transf_3"/>
    <property type="match status" value="1"/>
</dbReference>
<evidence type="ECO:0000313" key="4">
    <source>
        <dbReference type="Proteomes" id="UP000516028"/>
    </source>
</evidence>
<dbReference type="Proteomes" id="UP000516028">
    <property type="component" value="Chromosome"/>
</dbReference>
<evidence type="ECO:0000313" key="3">
    <source>
        <dbReference type="EMBL" id="QNP48122.1"/>
    </source>
</evidence>
<keyword evidence="1" id="KW-1133">Transmembrane helix</keyword>
<dbReference type="InterPro" id="IPR002656">
    <property type="entry name" value="Acyl_transf_3_dom"/>
</dbReference>
<evidence type="ECO:0000259" key="2">
    <source>
        <dbReference type="Pfam" id="PF01757"/>
    </source>
</evidence>
<dbReference type="EMBL" id="CP060783">
    <property type="protein sequence ID" value="QNP48122.1"/>
    <property type="molecule type" value="Genomic_DNA"/>
</dbReference>
<evidence type="ECO:0000256" key="1">
    <source>
        <dbReference type="SAM" id="Phobius"/>
    </source>
</evidence>
<dbReference type="GO" id="GO:0016747">
    <property type="term" value="F:acyltransferase activity, transferring groups other than amino-acyl groups"/>
    <property type="evidence" value="ECO:0007669"/>
    <property type="project" value="InterPro"/>
</dbReference>
<feature type="transmembrane region" description="Helical" evidence="1">
    <location>
        <begin position="16"/>
        <end position="34"/>
    </location>
</feature>
<gene>
    <name evidence="3" type="ORF">H9K75_19015</name>
</gene>
<reference evidence="3 4" key="1">
    <citation type="submission" date="2020-08" db="EMBL/GenBank/DDBJ databases">
        <title>Genome sequence of Diaphorobacter aerolatus KACC 16536T.</title>
        <authorList>
            <person name="Hyun D.-W."/>
            <person name="Bae J.-W."/>
        </authorList>
    </citation>
    <scope>NUCLEOTIDE SEQUENCE [LARGE SCALE GENOMIC DNA]</scope>
    <source>
        <strain evidence="3 4">KACC 16536</strain>
    </source>
</reference>
<feature type="transmembrane region" description="Helical" evidence="1">
    <location>
        <begin position="125"/>
        <end position="145"/>
    </location>
</feature>
<protein>
    <recommendedName>
        <fullName evidence="2">Acyltransferase 3 domain-containing protein</fullName>
    </recommendedName>
</protein>
<accession>A0A7H0GIK6</accession>
<keyword evidence="4" id="KW-1185">Reference proteome</keyword>
<dbReference type="KEGG" id="daer:H9K75_19015"/>
<name>A0A7H0GIK6_9BURK</name>
<organism evidence="3 4">
    <name type="scientific">Diaphorobacter aerolatus</name>
    <dbReference type="NCBI Taxonomy" id="1288495"/>
    <lineage>
        <taxon>Bacteria</taxon>
        <taxon>Pseudomonadati</taxon>
        <taxon>Pseudomonadota</taxon>
        <taxon>Betaproteobacteria</taxon>
        <taxon>Burkholderiales</taxon>
        <taxon>Comamonadaceae</taxon>
        <taxon>Diaphorobacter</taxon>
    </lineage>
</organism>
<feature type="domain" description="Acyltransferase 3" evidence="2">
    <location>
        <begin position="6"/>
        <end position="197"/>
    </location>
</feature>
<keyword evidence="1" id="KW-0472">Membrane</keyword>
<feature type="transmembrane region" description="Helical" evidence="1">
    <location>
        <begin position="41"/>
        <end position="57"/>
    </location>
</feature>
<dbReference type="RefSeq" id="WP_187723797.1">
    <property type="nucleotide sequence ID" value="NZ_CP060783.1"/>
</dbReference>